<dbReference type="Gene3D" id="3.40.50.300">
    <property type="entry name" value="P-loop containing nucleotide triphosphate hydrolases"/>
    <property type="match status" value="1"/>
</dbReference>
<name>A0ABQ1NGD3_9BACI</name>
<dbReference type="RefSeq" id="WP_062444608.1">
    <property type="nucleotide sequence ID" value="NZ_BMCJ01000001.1"/>
</dbReference>
<sequence>MQLVVGGAYSGKRKFVNRKFPDSQWLSAYENESLTQWKETYITVDSAQVIEGWEVWIRQEWEKARELELVRNYFEACITEMKQIEKQKQQPIVLIMLEMGRGVVPMDKNDRSWRDLSGWVLQTAAEKAESVHYCWHGLSRQLK</sequence>
<evidence type="ECO:0008006" key="3">
    <source>
        <dbReference type="Google" id="ProtNLM"/>
    </source>
</evidence>
<comment type="caution">
    <text evidence="1">The sequence shown here is derived from an EMBL/GenBank/DDBJ whole genome shotgun (WGS) entry which is preliminary data.</text>
</comment>
<organism evidence="1 2">
    <name type="scientific">Thalassobacillus devorans</name>
    <dbReference type="NCBI Taxonomy" id="279813"/>
    <lineage>
        <taxon>Bacteria</taxon>
        <taxon>Bacillati</taxon>
        <taxon>Bacillota</taxon>
        <taxon>Bacilli</taxon>
        <taxon>Bacillales</taxon>
        <taxon>Bacillaceae</taxon>
        <taxon>Thalassobacillus</taxon>
    </lineage>
</organism>
<dbReference type="EMBL" id="BMCJ01000001">
    <property type="protein sequence ID" value="GGC75594.1"/>
    <property type="molecule type" value="Genomic_DNA"/>
</dbReference>
<keyword evidence="2" id="KW-1185">Reference proteome</keyword>
<gene>
    <name evidence="1" type="ORF">GCM10007216_02680</name>
</gene>
<proteinExistence type="predicted"/>
<dbReference type="Pfam" id="PF02283">
    <property type="entry name" value="CobU"/>
    <property type="match status" value="1"/>
</dbReference>
<reference evidence="2" key="1">
    <citation type="journal article" date="2019" name="Int. J. Syst. Evol. Microbiol.">
        <title>The Global Catalogue of Microorganisms (GCM) 10K type strain sequencing project: providing services to taxonomists for standard genome sequencing and annotation.</title>
        <authorList>
            <consortium name="The Broad Institute Genomics Platform"/>
            <consortium name="The Broad Institute Genome Sequencing Center for Infectious Disease"/>
            <person name="Wu L."/>
            <person name="Ma J."/>
        </authorList>
    </citation>
    <scope>NUCLEOTIDE SEQUENCE [LARGE SCALE GENOMIC DNA]</scope>
    <source>
        <strain evidence="2">CCM 7282</strain>
    </source>
</reference>
<accession>A0ABQ1NGD3</accession>
<evidence type="ECO:0000313" key="2">
    <source>
        <dbReference type="Proteomes" id="UP000619534"/>
    </source>
</evidence>
<protein>
    <recommendedName>
        <fullName evidence="3">Adenosylcobinamide kinase</fullName>
    </recommendedName>
</protein>
<dbReference type="InterPro" id="IPR027417">
    <property type="entry name" value="P-loop_NTPase"/>
</dbReference>
<evidence type="ECO:0000313" key="1">
    <source>
        <dbReference type="EMBL" id="GGC75594.1"/>
    </source>
</evidence>
<dbReference type="SUPFAM" id="SSF52540">
    <property type="entry name" value="P-loop containing nucleoside triphosphate hydrolases"/>
    <property type="match status" value="1"/>
</dbReference>
<dbReference type="Proteomes" id="UP000619534">
    <property type="component" value="Unassembled WGS sequence"/>
</dbReference>
<dbReference type="InterPro" id="IPR003203">
    <property type="entry name" value="CobU/CobP"/>
</dbReference>